<dbReference type="PANTHER" id="PTHR33565">
    <property type="entry name" value="DORMANCY-ASSOCIATED PROTEIN 1"/>
    <property type="match status" value="1"/>
</dbReference>
<dbReference type="Proteomes" id="UP000288805">
    <property type="component" value="Unassembled WGS sequence"/>
</dbReference>
<evidence type="ECO:0000313" key="3">
    <source>
        <dbReference type="EMBL" id="RVW52172.1"/>
    </source>
</evidence>
<reference evidence="3 4" key="1">
    <citation type="journal article" date="2018" name="PLoS Genet.">
        <title>Population sequencing reveals clonal diversity and ancestral inbreeding in the grapevine cultivar Chardonnay.</title>
        <authorList>
            <person name="Roach M.J."/>
            <person name="Johnson D.L."/>
            <person name="Bohlmann J."/>
            <person name="van Vuuren H.J."/>
            <person name="Jones S.J."/>
            <person name="Pretorius I.S."/>
            <person name="Schmidt S.A."/>
            <person name="Borneman A.R."/>
        </authorList>
    </citation>
    <scope>NUCLEOTIDE SEQUENCE [LARGE SCALE GENOMIC DNA]</scope>
    <source>
        <strain evidence="4">cv. Chardonnay</strain>
        <tissue evidence="3">Leaf</tissue>
    </source>
</reference>
<organism evidence="3 4">
    <name type="scientific">Vitis vinifera</name>
    <name type="common">Grape</name>
    <dbReference type="NCBI Taxonomy" id="29760"/>
    <lineage>
        <taxon>Eukaryota</taxon>
        <taxon>Viridiplantae</taxon>
        <taxon>Streptophyta</taxon>
        <taxon>Embryophyta</taxon>
        <taxon>Tracheophyta</taxon>
        <taxon>Spermatophyta</taxon>
        <taxon>Magnoliopsida</taxon>
        <taxon>eudicotyledons</taxon>
        <taxon>Gunneridae</taxon>
        <taxon>Pentapetalae</taxon>
        <taxon>rosids</taxon>
        <taxon>Vitales</taxon>
        <taxon>Vitaceae</taxon>
        <taxon>Viteae</taxon>
        <taxon>Vitis</taxon>
    </lineage>
</organism>
<gene>
    <name evidence="3" type="primary">VvCHDh000301_1</name>
    <name evidence="3" type="ORF">CK203_077874</name>
</gene>
<comment type="caution">
    <text evidence="3">The sequence shown here is derived from an EMBL/GenBank/DDBJ whole genome shotgun (WGS) entry which is preliminary data.</text>
</comment>
<evidence type="ECO:0000256" key="2">
    <source>
        <dbReference type="SAM" id="MobiDB-lite"/>
    </source>
</evidence>
<evidence type="ECO:0000313" key="4">
    <source>
        <dbReference type="Proteomes" id="UP000288805"/>
    </source>
</evidence>
<dbReference type="InterPro" id="IPR008406">
    <property type="entry name" value="DRM/ARP"/>
</dbReference>
<dbReference type="PANTHER" id="PTHR33565:SF20">
    <property type="entry name" value="DORMANCY-ASSOCIATED PROTEIN HOMOLOG 4"/>
    <property type="match status" value="1"/>
</dbReference>
<proteinExistence type="inferred from homology"/>
<feature type="compositionally biased region" description="Polar residues" evidence="2">
    <location>
        <begin position="85"/>
        <end position="114"/>
    </location>
</feature>
<feature type="region of interest" description="Disordered" evidence="2">
    <location>
        <begin position="85"/>
        <end position="120"/>
    </location>
</feature>
<evidence type="ECO:0000256" key="1">
    <source>
        <dbReference type="ARBA" id="ARBA00010502"/>
    </source>
</evidence>
<sequence length="153" mass="16767">MGRISEWPPQDSNPNPRLKDDKVALLDMGFLDKLWDETVAGPPPETGLGKLRKYKSLSAARSPPIINPDEVQVTRSITILKTNSSFRNFSPDSVSVPNSPAGSSAPESPFTPGTPTGDYKTDARRKAALEAFERAEPRSPTVYDWIVISALDR</sequence>
<dbReference type="Pfam" id="PF05564">
    <property type="entry name" value="Auxin_repressed"/>
    <property type="match status" value="1"/>
</dbReference>
<feature type="region of interest" description="Disordered" evidence="2">
    <location>
        <begin position="1"/>
        <end position="20"/>
    </location>
</feature>
<dbReference type="EMBL" id="QGNW01001172">
    <property type="protein sequence ID" value="RVW52172.1"/>
    <property type="molecule type" value="Genomic_DNA"/>
</dbReference>
<name>A0A438EXN7_VITVI</name>
<protein>
    <submittedName>
        <fullName evidence="3">Dormancy-associated protein-like 4</fullName>
    </submittedName>
</protein>
<accession>A0A438EXN7</accession>
<dbReference type="AlphaFoldDB" id="A0A438EXN7"/>
<comment type="similarity">
    <text evidence="1">Belongs to the DRM1/ARP family.</text>
</comment>